<proteinExistence type="predicted"/>
<sequence length="127" mass="14638">MPLVFLESFNAPAAVCRIGEHQLNIPLDWSLIISEPDIGDAEIMPLMTLNDRNFKAFCFNPLTDIMPQFLPIGIENIFSETKWFFPKLKPGHILTIPLEEKPKPTCAYFVKEINKVPDILRIEQIWI</sequence>
<name>A0A382L7Z7_9ZZZZ</name>
<protein>
    <submittedName>
        <fullName evidence="1">Uncharacterized protein</fullName>
    </submittedName>
</protein>
<gene>
    <name evidence="1" type="ORF">METZ01_LOCUS284937</name>
</gene>
<dbReference type="AlphaFoldDB" id="A0A382L7Z7"/>
<organism evidence="1">
    <name type="scientific">marine metagenome</name>
    <dbReference type="NCBI Taxonomy" id="408172"/>
    <lineage>
        <taxon>unclassified sequences</taxon>
        <taxon>metagenomes</taxon>
        <taxon>ecological metagenomes</taxon>
    </lineage>
</organism>
<dbReference type="EMBL" id="UINC01084969">
    <property type="protein sequence ID" value="SVC32083.1"/>
    <property type="molecule type" value="Genomic_DNA"/>
</dbReference>
<accession>A0A382L7Z7</accession>
<evidence type="ECO:0000313" key="1">
    <source>
        <dbReference type="EMBL" id="SVC32083.1"/>
    </source>
</evidence>
<reference evidence="1" key="1">
    <citation type="submission" date="2018-05" db="EMBL/GenBank/DDBJ databases">
        <authorList>
            <person name="Lanie J.A."/>
            <person name="Ng W.-L."/>
            <person name="Kazmierczak K.M."/>
            <person name="Andrzejewski T.M."/>
            <person name="Davidsen T.M."/>
            <person name="Wayne K.J."/>
            <person name="Tettelin H."/>
            <person name="Glass J.I."/>
            <person name="Rusch D."/>
            <person name="Podicherti R."/>
            <person name="Tsui H.-C.T."/>
            <person name="Winkler M.E."/>
        </authorList>
    </citation>
    <scope>NUCLEOTIDE SEQUENCE</scope>
</reference>